<proteinExistence type="predicted"/>
<evidence type="ECO:0000313" key="2">
    <source>
        <dbReference type="EMBL" id="KAG0324242.1"/>
    </source>
</evidence>
<name>A0A9P6RN70_9FUNG</name>
<dbReference type="AlphaFoldDB" id="A0A9P6RN70"/>
<evidence type="ECO:0000313" key="3">
    <source>
        <dbReference type="Proteomes" id="UP000738325"/>
    </source>
</evidence>
<feature type="compositionally biased region" description="Low complexity" evidence="1">
    <location>
        <begin position="252"/>
        <end position="265"/>
    </location>
</feature>
<gene>
    <name evidence="2" type="ORF">BGZ99_002027</name>
</gene>
<accession>A0A9P6RN70</accession>
<evidence type="ECO:0000256" key="1">
    <source>
        <dbReference type="SAM" id="MobiDB-lite"/>
    </source>
</evidence>
<sequence>MCRCNPRIDHRRRHRADGAPVPESDFEREQTIDFDEDDEELGMFDQEHDWKAIYRRTSNWYQGRPKGYCPLMLPSLTTLASATQALSETASSTLIPSASLFATSSISSSARADSRQRTTSGQSLSTPAQRAIKKMLKKRKPMTVVGLQHEGSALTAFSLASYPTNNFDFERDGKVKTLGEASRSRLHQVALIRSNPHYREKRPGATNGTQKPNIMAQDPWNHEQVAFAIRSSPIDDDNSADSSESTLNGQDAPPSGMSGASASLSTDTQHQVPATLDALQGSDSTLCVWDIHPDPNSSLSSHGTIHTASYLASAVPSDLEDWLSGIEIICVGDSLVACSTEFSGSVLVFSLATGSLVYEIPGLYRPSKMCMTDFFLLTGGRGTRSQDRRMRGQHIFHQQQGQTQWNMEGDTTGHQFGRTTAPASEVDEFMGCCVNVWDLRTGTRLYSLIPRLPMQQPQMSRSTHTSVDNPQLRQKKNTEQRYIQPLIRSETHSLDSTYPQFGGEAHESAWGARLGSSSRPADTVAIISTQTPQGDGRNTTVSSISPWRPISAPLTLLDIAVTPDHSTLVVTLCEQSGEGREGVYCWDFDGSRLQGYHEQGHQMMTMIVDKQDIKYQEESDSDSAKDEVSRSAENSAGESPDEEDEESSHNLYSNDRFNNNMIMQQVDSTIFRDLHQARITGKVWVGWKLDEREFQRRKAIRQRRIRD</sequence>
<feature type="compositionally biased region" description="Basic and acidic residues" evidence="1">
    <location>
        <begin position="614"/>
        <end position="630"/>
    </location>
</feature>
<organism evidence="2 3">
    <name type="scientific">Dissophora globulifera</name>
    <dbReference type="NCBI Taxonomy" id="979702"/>
    <lineage>
        <taxon>Eukaryota</taxon>
        <taxon>Fungi</taxon>
        <taxon>Fungi incertae sedis</taxon>
        <taxon>Mucoromycota</taxon>
        <taxon>Mortierellomycotina</taxon>
        <taxon>Mortierellomycetes</taxon>
        <taxon>Mortierellales</taxon>
        <taxon>Mortierellaceae</taxon>
        <taxon>Dissophora</taxon>
    </lineage>
</organism>
<dbReference type="SUPFAM" id="SSF101908">
    <property type="entry name" value="Putative isomerase YbhE"/>
    <property type="match status" value="1"/>
</dbReference>
<dbReference type="EMBL" id="JAAAIP010000157">
    <property type="protein sequence ID" value="KAG0324242.1"/>
    <property type="molecule type" value="Genomic_DNA"/>
</dbReference>
<protein>
    <submittedName>
        <fullName evidence="2">Uncharacterized protein</fullName>
    </submittedName>
</protein>
<feature type="non-terminal residue" evidence="2">
    <location>
        <position position="1"/>
    </location>
</feature>
<keyword evidence="3" id="KW-1185">Reference proteome</keyword>
<feature type="compositionally biased region" description="Polar residues" evidence="1">
    <location>
        <begin position="456"/>
        <end position="472"/>
    </location>
</feature>
<dbReference type="Proteomes" id="UP000738325">
    <property type="component" value="Unassembled WGS sequence"/>
</dbReference>
<feature type="compositionally biased region" description="Polar residues" evidence="1">
    <location>
        <begin position="240"/>
        <end position="249"/>
    </location>
</feature>
<feature type="region of interest" description="Disordered" evidence="1">
    <location>
        <begin position="456"/>
        <end position="477"/>
    </location>
</feature>
<reference evidence="2" key="1">
    <citation type="journal article" date="2020" name="Fungal Divers.">
        <title>Resolving the Mortierellaceae phylogeny through synthesis of multi-gene phylogenetics and phylogenomics.</title>
        <authorList>
            <person name="Vandepol N."/>
            <person name="Liber J."/>
            <person name="Desiro A."/>
            <person name="Na H."/>
            <person name="Kennedy M."/>
            <person name="Barry K."/>
            <person name="Grigoriev I.V."/>
            <person name="Miller A.N."/>
            <person name="O'Donnell K."/>
            <person name="Stajich J.E."/>
            <person name="Bonito G."/>
        </authorList>
    </citation>
    <scope>NUCLEOTIDE SEQUENCE</scope>
    <source>
        <strain evidence="2">REB-010B</strain>
    </source>
</reference>
<comment type="caution">
    <text evidence="2">The sequence shown here is derived from an EMBL/GenBank/DDBJ whole genome shotgun (WGS) entry which is preliminary data.</text>
</comment>
<feature type="region of interest" description="Disordered" evidence="1">
    <location>
        <begin position="106"/>
        <end position="129"/>
    </location>
</feature>
<dbReference type="OrthoDB" id="1602884at2759"/>
<feature type="region of interest" description="Disordered" evidence="1">
    <location>
        <begin position="614"/>
        <end position="656"/>
    </location>
</feature>
<feature type="region of interest" description="Disordered" evidence="1">
    <location>
        <begin position="233"/>
        <end position="269"/>
    </location>
</feature>